<dbReference type="EMBL" id="MU865429">
    <property type="protein sequence ID" value="KAK4223371.1"/>
    <property type="molecule type" value="Genomic_DNA"/>
</dbReference>
<reference evidence="1" key="2">
    <citation type="submission" date="2023-05" db="EMBL/GenBank/DDBJ databases">
        <authorList>
            <consortium name="Lawrence Berkeley National Laboratory"/>
            <person name="Steindorff A."/>
            <person name="Hensen N."/>
            <person name="Bonometti L."/>
            <person name="Westerberg I."/>
            <person name="Brannstrom I.O."/>
            <person name="Guillou S."/>
            <person name="Cros-Aarteil S."/>
            <person name="Calhoun S."/>
            <person name="Haridas S."/>
            <person name="Kuo A."/>
            <person name="Mondo S."/>
            <person name="Pangilinan J."/>
            <person name="Riley R."/>
            <person name="Labutti K."/>
            <person name="Andreopoulos B."/>
            <person name="Lipzen A."/>
            <person name="Chen C."/>
            <person name="Yanf M."/>
            <person name="Daum C."/>
            <person name="Ng V."/>
            <person name="Clum A."/>
            <person name="Ohm R."/>
            <person name="Martin F."/>
            <person name="Silar P."/>
            <person name="Natvig D."/>
            <person name="Lalanne C."/>
            <person name="Gautier V."/>
            <person name="Ament-Velasquez S.L."/>
            <person name="Kruys A."/>
            <person name="Hutchinson M.I."/>
            <person name="Powell A.J."/>
            <person name="Barry K."/>
            <person name="Miller A.N."/>
            <person name="Grigoriev I.V."/>
            <person name="Debuchy R."/>
            <person name="Gladieux P."/>
            <person name="Thoren M.H."/>
            <person name="Johannesson H."/>
        </authorList>
    </citation>
    <scope>NUCLEOTIDE SEQUENCE</scope>
    <source>
        <strain evidence="1">CBS 990.96</strain>
    </source>
</reference>
<comment type="caution">
    <text evidence="1">The sequence shown here is derived from an EMBL/GenBank/DDBJ whole genome shotgun (WGS) entry which is preliminary data.</text>
</comment>
<protein>
    <recommendedName>
        <fullName evidence="3">Protein NO VEIN C-terminal domain-containing protein</fullName>
    </recommendedName>
</protein>
<evidence type="ECO:0008006" key="3">
    <source>
        <dbReference type="Google" id="ProtNLM"/>
    </source>
</evidence>
<dbReference type="AlphaFoldDB" id="A0AAN7BH61"/>
<proteinExistence type="predicted"/>
<evidence type="ECO:0000313" key="1">
    <source>
        <dbReference type="EMBL" id="KAK4223371.1"/>
    </source>
</evidence>
<sequence length="200" mass="22961">MTDVSPYIGKLSRSGSCFIEAPPQFTTHELGAAVELFVFEHLTKFQQTLAVLPGFSLDDWTSGLKAYADVHPEYENLVFSYYPATADLEYQDDQGVFTQYLIGLGHLESESWFDKKPRYYFEVKSTPLDWNTPLYMSGEQYKKMKRICVDDDSVYIIFRVFNMLTDRIDVKLYINPAQLEEQGKLDFTTIGDWVVAPGIA</sequence>
<organism evidence="1 2">
    <name type="scientific">Podospora fimiseda</name>
    <dbReference type="NCBI Taxonomy" id="252190"/>
    <lineage>
        <taxon>Eukaryota</taxon>
        <taxon>Fungi</taxon>
        <taxon>Dikarya</taxon>
        <taxon>Ascomycota</taxon>
        <taxon>Pezizomycotina</taxon>
        <taxon>Sordariomycetes</taxon>
        <taxon>Sordariomycetidae</taxon>
        <taxon>Sordariales</taxon>
        <taxon>Podosporaceae</taxon>
        <taxon>Podospora</taxon>
    </lineage>
</organism>
<reference evidence="1" key="1">
    <citation type="journal article" date="2023" name="Mol. Phylogenet. Evol.">
        <title>Genome-scale phylogeny and comparative genomics of the fungal order Sordariales.</title>
        <authorList>
            <person name="Hensen N."/>
            <person name="Bonometti L."/>
            <person name="Westerberg I."/>
            <person name="Brannstrom I.O."/>
            <person name="Guillou S."/>
            <person name="Cros-Aarteil S."/>
            <person name="Calhoun S."/>
            <person name="Haridas S."/>
            <person name="Kuo A."/>
            <person name="Mondo S."/>
            <person name="Pangilinan J."/>
            <person name="Riley R."/>
            <person name="LaButti K."/>
            <person name="Andreopoulos B."/>
            <person name="Lipzen A."/>
            <person name="Chen C."/>
            <person name="Yan M."/>
            <person name="Daum C."/>
            <person name="Ng V."/>
            <person name="Clum A."/>
            <person name="Steindorff A."/>
            <person name="Ohm R.A."/>
            <person name="Martin F."/>
            <person name="Silar P."/>
            <person name="Natvig D.O."/>
            <person name="Lalanne C."/>
            <person name="Gautier V."/>
            <person name="Ament-Velasquez S.L."/>
            <person name="Kruys A."/>
            <person name="Hutchinson M.I."/>
            <person name="Powell A.J."/>
            <person name="Barry K."/>
            <person name="Miller A.N."/>
            <person name="Grigoriev I.V."/>
            <person name="Debuchy R."/>
            <person name="Gladieux P."/>
            <person name="Hiltunen Thoren M."/>
            <person name="Johannesson H."/>
        </authorList>
    </citation>
    <scope>NUCLEOTIDE SEQUENCE</scope>
    <source>
        <strain evidence="1">CBS 990.96</strain>
    </source>
</reference>
<keyword evidence="2" id="KW-1185">Reference proteome</keyword>
<gene>
    <name evidence="1" type="ORF">QBC38DRAFT_52884</name>
</gene>
<dbReference type="Proteomes" id="UP001301958">
    <property type="component" value="Unassembled WGS sequence"/>
</dbReference>
<evidence type="ECO:0000313" key="2">
    <source>
        <dbReference type="Proteomes" id="UP001301958"/>
    </source>
</evidence>
<accession>A0AAN7BH61</accession>
<name>A0AAN7BH61_9PEZI</name>